<evidence type="ECO:0000256" key="3">
    <source>
        <dbReference type="SAM" id="Phobius"/>
    </source>
</evidence>
<keyword evidence="5" id="KW-1185">Reference proteome</keyword>
<dbReference type="Proteomes" id="UP001521785">
    <property type="component" value="Unassembled WGS sequence"/>
</dbReference>
<keyword evidence="3" id="KW-0472">Membrane</keyword>
<feature type="transmembrane region" description="Helical" evidence="3">
    <location>
        <begin position="16"/>
        <end position="35"/>
    </location>
</feature>
<evidence type="ECO:0000313" key="4">
    <source>
        <dbReference type="EMBL" id="KAL1595169.1"/>
    </source>
</evidence>
<feature type="compositionally biased region" description="Polar residues" evidence="2">
    <location>
        <begin position="140"/>
        <end position="150"/>
    </location>
</feature>
<keyword evidence="3" id="KW-0812">Transmembrane</keyword>
<keyword evidence="1" id="KW-0175">Coiled coil</keyword>
<evidence type="ECO:0000256" key="2">
    <source>
        <dbReference type="SAM" id="MobiDB-lite"/>
    </source>
</evidence>
<feature type="compositionally biased region" description="Low complexity" evidence="2">
    <location>
        <begin position="529"/>
        <end position="544"/>
    </location>
</feature>
<feature type="compositionally biased region" description="Acidic residues" evidence="2">
    <location>
        <begin position="47"/>
        <end position="59"/>
    </location>
</feature>
<protein>
    <submittedName>
        <fullName evidence="4">Uncharacterized protein</fullName>
    </submittedName>
</protein>
<name>A0ABR3QTF1_9PLEO</name>
<feature type="region of interest" description="Disordered" evidence="2">
    <location>
        <begin position="46"/>
        <end position="153"/>
    </location>
</feature>
<keyword evidence="3" id="KW-1133">Transmembrane helix</keyword>
<gene>
    <name evidence="4" type="ORF">SLS60_009857</name>
</gene>
<organism evidence="4 5">
    <name type="scientific">Paraconiothyrium brasiliense</name>
    <dbReference type="NCBI Taxonomy" id="300254"/>
    <lineage>
        <taxon>Eukaryota</taxon>
        <taxon>Fungi</taxon>
        <taxon>Dikarya</taxon>
        <taxon>Ascomycota</taxon>
        <taxon>Pezizomycotina</taxon>
        <taxon>Dothideomycetes</taxon>
        <taxon>Pleosporomycetidae</taxon>
        <taxon>Pleosporales</taxon>
        <taxon>Massarineae</taxon>
        <taxon>Didymosphaeriaceae</taxon>
        <taxon>Paraconiothyrium</taxon>
    </lineage>
</organism>
<proteinExistence type="predicted"/>
<reference evidence="4 5" key="1">
    <citation type="submission" date="2024-02" db="EMBL/GenBank/DDBJ databases">
        <title>De novo assembly and annotation of 12 fungi associated with fruit tree decline syndrome in Ontario, Canada.</title>
        <authorList>
            <person name="Sulman M."/>
            <person name="Ellouze W."/>
            <person name="Ilyukhin E."/>
        </authorList>
    </citation>
    <scope>NUCLEOTIDE SEQUENCE [LARGE SCALE GENOMIC DNA]</scope>
    <source>
        <strain evidence="4 5">M42-189</strain>
    </source>
</reference>
<feature type="region of interest" description="Disordered" evidence="2">
    <location>
        <begin position="513"/>
        <end position="610"/>
    </location>
</feature>
<sequence>MSCVCILISAFRGNHLDALLIGIVLAAFLFFQRGVNPLELEFNSDAPAEESLPDSETPAEESFPGSDPPAEASRPDYGPAMEDPGSSFVGFPKGITVPDESDGEKDSGSTFVGFPKGITVPDESDDEQDSENPGAKQDESSVGTRTGTLTNRRENLAEPLDEWKRRYFDLESTYRDHEAEYKFVLSQNVELNRRINIYERGDAVQNALDKLETAKFDIQSRDCQIEDLEYQVRRLQDRVDRRVECYEENAKLKAEQDEMKMSLARVSQVAEEKSSAFDKVVKILHEMVEKNGSSVEPVVWIMYQLIRSGINIQHLAVDLDKFFWYLKYVQPGNAQHGTIHGGFRASMSMYLGGDSRGSVFIKGHDGAEHHLPLQPVTHRDLEQVCGIPCVPFNTATTGTNLPPSLVQLPPTTVASQPPVPPQNNTPALNQSGNTTVANGLKRENTPPLPFNIAQLDDRLQAALDMVAAKQANAELVEVMLAVRLNFFDKHTVENVRSGQLDVSTACRVLSHLRPEPKANPGAAANVGATSLSAPTPSTTTTTSPVPFPNVQPQAKPQPASDGDSVVQVGPDSTLNGGGADFRPGQSSSPGGALHTATKSSAPRKPFVLGDALPTVDFKKSRRHRRRW</sequence>
<evidence type="ECO:0000313" key="5">
    <source>
        <dbReference type="Proteomes" id="UP001521785"/>
    </source>
</evidence>
<dbReference type="EMBL" id="JAKJXO020000016">
    <property type="protein sequence ID" value="KAL1595169.1"/>
    <property type="molecule type" value="Genomic_DNA"/>
</dbReference>
<comment type="caution">
    <text evidence="4">The sequence shown here is derived from an EMBL/GenBank/DDBJ whole genome shotgun (WGS) entry which is preliminary data.</text>
</comment>
<feature type="coiled-coil region" evidence="1">
    <location>
        <begin position="160"/>
        <end position="194"/>
    </location>
</feature>
<accession>A0ABR3QTF1</accession>
<evidence type="ECO:0000256" key="1">
    <source>
        <dbReference type="SAM" id="Coils"/>
    </source>
</evidence>